<feature type="compositionally biased region" description="Polar residues" evidence="1">
    <location>
        <begin position="676"/>
        <end position="689"/>
    </location>
</feature>
<name>A0A6L2NX03_TANCI</name>
<reference evidence="3" key="1">
    <citation type="journal article" date="2019" name="Sci. Rep.">
        <title>Draft genome of Tanacetum cinerariifolium, the natural source of mosquito coil.</title>
        <authorList>
            <person name="Yamashiro T."/>
            <person name="Shiraishi A."/>
            <person name="Satake H."/>
            <person name="Nakayama K."/>
        </authorList>
    </citation>
    <scope>NUCLEOTIDE SEQUENCE</scope>
</reference>
<sequence>MAMASEQSSSGPALNEMTPATISSGLVQKPSSSTPYVPPSRNDWDLMFQPMFDKLLNPSPSINHQAPNVIASIAKVIPPVQAGLTGSLSSTTVDQDTPSPIVQPDHQISQHNSKWTKDHPLHNIIGQLSRLVSTRLQLHEQSLFCYYDAFLTLVEPKTYKDALTQYCWIEAMQEELNEFERLEPDGFVDQDNPNHVYKLKKALYGLKQAPRTWYDMLSSFLISQDFSKGSVDPTLFIRRSDNDLLLGLWYPKDSSIALTAFVDADHAGCQDTRRSTSGSLQIYGKMAYKLVIKKAKEAAICKVQKLLKHATLWLAIISDSNMVFIIKASIPKKRKLDLTTGINYLRHGLLYDHAKACDYFASQPVLSTFHKYVSEIYMQEFWATATVHHHSIRFKMDNKKHIVNLESFREMLHICLRLPGQSFVEPPFEEEILSFLRFLGHRKAQAMIAYGYLKLKFFGDYTTRGMLILLILCGKTLSIRLNIKTQRRAMKCIILGSRRLSSTTSCQRILLFQGEIRNSNAYKEYYAVATGATPPKPKASVRKTRSSSDTTVTPPSTAAAGPRLSTSAKGKQPATTSTAKNKGTGALPRVPDVPTDESEEEVSWKFNDEEGDDDEGDDEQDDDDQEDEGNDEDDKKEGSDDEQAFDEEEFIHSSLSTHATKETKDEESFDPIPKTPENTNDEGNGRGLQTSQEFKDSYVTLTLVNPDGQQQSSSVSSQFVTSMLNLTPDAEMESIFETTSQIDVSTPALVAPIPMSALTLTPSTIATITTTLQAPTPPTIAPSTLLQDLPNFGSLLGFDNRLKTLEANFSKFMQTNQFAGTVASIPSIVQRYMDQRMKEAVKVAIQIQSNRLHDEAQA</sequence>
<evidence type="ECO:0000259" key="2">
    <source>
        <dbReference type="Pfam" id="PF07727"/>
    </source>
</evidence>
<feature type="compositionally biased region" description="Polar residues" evidence="1">
    <location>
        <begin position="564"/>
        <end position="581"/>
    </location>
</feature>
<comment type="caution">
    <text evidence="3">The sequence shown here is derived from an EMBL/GenBank/DDBJ whole genome shotgun (WGS) entry which is preliminary data.</text>
</comment>
<dbReference type="EMBL" id="BKCJ010010270">
    <property type="protein sequence ID" value="GEU90831.1"/>
    <property type="molecule type" value="Genomic_DNA"/>
</dbReference>
<feature type="compositionally biased region" description="Acidic residues" evidence="1">
    <location>
        <begin position="639"/>
        <end position="649"/>
    </location>
</feature>
<dbReference type="AlphaFoldDB" id="A0A6L2NX03"/>
<protein>
    <recommendedName>
        <fullName evidence="2">Reverse transcriptase Ty1/copia-type domain-containing protein</fullName>
    </recommendedName>
</protein>
<dbReference type="Pfam" id="PF07727">
    <property type="entry name" value="RVT_2"/>
    <property type="match status" value="1"/>
</dbReference>
<evidence type="ECO:0000313" key="3">
    <source>
        <dbReference type="EMBL" id="GEU90831.1"/>
    </source>
</evidence>
<accession>A0A6L2NX03</accession>
<proteinExistence type="predicted"/>
<feature type="region of interest" description="Disordered" evidence="1">
    <location>
        <begin position="533"/>
        <end position="689"/>
    </location>
</feature>
<feature type="compositionally biased region" description="Low complexity" evidence="1">
    <location>
        <begin position="547"/>
        <end position="562"/>
    </location>
</feature>
<organism evidence="3">
    <name type="scientific">Tanacetum cinerariifolium</name>
    <name type="common">Dalmatian daisy</name>
    <name type="synonym">Chrysanthemum cinerariifolium</name>
    <dbReference type="NCBI Taxonomy" id="118510"/>
    <lineage>
        <taxon>Eukaryota</taxon>
        <taxon>Viridiplantae</taxon>
        <taxon>Streptophyta</taxon>
        <taxon>Embryophyta</taxon>
        <taxon>Tracheophyta</taxon>
        <taxon>Spermatophyta</taxon>
        <taxon>Magnoliopsida</taxon>
        <taxon>eudicotyledons</taxon>
        <taxon>Gunneridae</taxon>
        <taxon>Pentapetalae</taxon>
        <taxon>asterids</taxon>
        <taxon>campanulids</taxon>
        <taxon>Asterales</taxon>
        <taxon>Asteraceae</taxon>
        <taxon>Asteroideae</taxon>
        <taxon>Anthemideae</taxon>
        <taxon>Anthemidinae</taxon>
        <taxon>Tanacetum</taxon>
    </lineage>
</organism>
<feature type="compositionally biased region" description="Acidic residues" evidence="1">
    <location>
        <begin position="609"/>
        <end position="632"/>
    </location>
</feature>
<gene>
    <name evidence="3" type="ORF">Tci_062809</name>
</gene>
<feature type="domain" description="Reverse transcriptase Ty1/copia-type" evidence="2">
    <location>
        <begin position="183"/>
        <end position="249"/>
    </location>
</feature>
<dbReference type="InterPro" id="IPR013103">
    <property type="entry name" value="RVT_2"/>
</dbReference>
<evidence type="ECO:0000256" key="1">
    <source>
        <dbReference type="SAM" id="MobiDB-lite"/>
    </source>
</evidence>